<protein>
    <recommendedName>
        <fullName evidence="1">Methyltransferase type 11 domain-containing protein</fullName>
    </recommendedName>
</protein>
<gene>
    <name evidence="2" type="ORF">A2257_02220</name>
</gene>
<organism evidence="2 3">
    <name type="scientific">Candidatus Falkowbacteria bacterium RIFOXYA2_FULL_38_12</name>
    <dbReference type="NCBI Taxonomy" id="1797993"/>
    <lineage>
        <taxon>Bacteria</taxon>
        <taxon>Candidatus Falkowiibacteriota</taxon>
    </lineage>
</organism>
<evidence type="ECO:0000259" key="1">
    <source>
        <dbReference type="Pfam" id="PF08241"/>
    </source>
</evidence>
<dbReference type="InterPro" id="IPR029063">
    <property type="entry name" value="SAM-dependent_MTases_sf"/>
</dbReference>
<dbReference type="SUPFAM" id="SSF53335">
    <property type="entry name" value="S-adenosyl-L-methionine-dependent methyltransferases"/>
    <property type="match status" value="1"/>
</dbReference>
<dbReference type="InterPro" id="IPR013216">
    <property type="entry name" value="Methyltransf_11"/>
</dbReference>
<dbReference type="EMBL" id="MFGA01000002">
    <property type="protein sequence ID" value="OGF21598.1"/>
    <property type="molecule type" value="Genomic_DNA"/>
</dbReference>
<evidence type="ECO:0000313" key="2">
    <source>
        <dbReference type="EMBL" id="OGF21598.1"/>
    </source>
</evidence>
<feature type="domain" description="Methyltransferase type 11" evidence="1">
    <location>
        <begin position="32"/>
        <end position="133"/>
    </location>
</feature>
<dbReference type="AlphaFoldDB" id="A0A1F5S4G5"/>
<comment type="caution">
    <text evidence="2">The sequence shown here is derived from an EMBL/GenBank/DDBJ whole genome shotgun (WGS) entry which is preliminary data.</text>
</comment>
<name>A0A1F5S4G5_9BACT</name>
<proteinExistence type="predicted"/>
<sequence>MGTSRISGGNSLLDPYYILEEIGLGAGMRIADFGCGAAGHFVIPAGKIIGKNGVSYAVDLLKPVLSAVKSRAKFEGIDNVEAVWSNLEIYGATKIKEGSLDFVLLANTLFQIKKNEEMFKEAVRLVKNNGKIAVIEWKLIASPLGPPAEKRLSKDFVRGLAKKYGLEEVKEFKA</sequence>
<dbReference type="Pfam" id="PF08241">
    <property type="entry name" value="Methyltransf_11"/>
    <property type="match status" value="1"/>
</dbReference>
<dbReference type="Gene3D" id="3.40.50.150">
    <property type="entry name" value="Vaccinia Virus protein VP39"/>
    <property type="match status" value="1"/>
</dbReference>
<dbReference type="Proteomes" id="UP000177407">
    <property type="component" value="Unassembled WGS sequence"/>
</dbReference>
<feature type="non-terminal residue" evidence="2">
    <location>
        <position position="174"/>
    </location>
</feature>
<evidence type="ECO:0000313" key="3">
    <source>
        <dbReference type="Proteomes" id="UP000177407"/>
    </source>
</evidence>
<reference evidence="2 3" key="1">
    <citation type="journal article" date="2016" name="Nat. Commun.">
        <title>Thousands of microbial genomes shed light on interconnected biogeochemical processes in an aquifer system.</title>
        <authorList>
            <person name="Anantharaman K."/>
            <person name="Brown C.T."/>
            <person name="Hug L.A."/>
            <person name="Sharon I."/>
            <person name="Castelle C.J."/>
            <person name="Probst A.J."/>
            <person name="Thomas B.C."/>
            <person name="Singh A."/>
            <person name="Wilkins M.J."/>
            <person name="Karaoz U."/>
            <person name="Brodie E.L."/>
            <person name="Williams K.H."/>
            <person name="Hubbard S.S."/>
            <person name="Banfield J.F."/>
        </authorList>
    </citation>
    <scope>NUCLEOTIDE SEQUENCE [LARGE SCALE GENOMIC DNA]</scope>
</reference>
<accession>A0A1F5S4G5</accession>